<evidence type="ECO:0000313" key="2">
    <source>
        <dbReference type="EMBL" id="MBC8575259.1"/>
    </source>
</evidence>
<keyword evidence="1" id="KW-0812">Transmembrane</keyword>
<dbReference type="EMBL" id="JACRTB010000003">
    <property type="protein sequence ID" value="MBC8575259.1"/>
    <property type="molecule type" value="Genomic_DNA"/>
</dbReference>
<keyword evidence="3" id="KW-1185">Reference proteome</keyword>
<proteinExistence type="predicted"/>
<dbReference type="Proteomes" id="UP000658131">
    <property type="component" value="Unassembled WGS sequence"/>
</dbReference>
<sequence length="438" mass="47954">MQLTDLGFLFLLLPVAAAAYYCVPNRGKPLALLTVSAFFLLLIDRRTLLLLLLTLLPDCALLHRDALRAERPRLLDLCIAQHAAVILIFGLLLPQFGLPSMTGLSVLSLSAVGMLVDIRRGGAAPSPADYAAAVLFFGRIPLGPAGYEERVLRSLQAPRPSLSGIGRGIMLLISGVAKQVVISGEFIALFRTLSHLDPNQIALATSWLYALCCVLGLYFVLSGFSDIAQGLGLIFSIDLPRTVYYPLQALGLREYVYRLNIPLEDFLHRMFLPGARREESCAGTFLVSMVSTLLLGFLIDPTGGFLPWSLALCALLLLDGLVFCRIPVFLPPLGRVITFLLTLPAYLLLLPVGLGQRLEMFGAMFGIGGPELFNSTTLYLLRSNIVLLLIGLLFSSSLFDRLGRLTERQFPRLWWLASSAGHLALLVVATSFLLWNVR</sequence>
<feature type="transmembrane region" description="Helical" evidence="1">
    <location>
        <begin position="201"/>
        <end position="221"/>
    </location>
</feature>
<evidence type="ECO:0000313" key="3">
    <source>
        <dbReference type="Proteomes" id="UP000658131"/>
    </source>
</evidence>
<keyword evidence="1" id="KW-0472">Membrane</keyword>
<feature type="transmembrane region" description="Helical" evidence="1">
    <location>
        <begin position="34"/>
        <end position="53"/>
    </location>
</feature>
<feature type="transmembrane region" description="Helical" evidence="1">
    <location>
        <begin position="74"/>
        <end position="92"/>
    </location>
</feature>
<evidence type="ECO:0000256" key="1">
    <source>
        <dbReference type="SAM" id="Phobius"/>
    </source>
</evidence>
<name>A0ABR7NFT9_9FIRM</name>
<feature type="transmembrane region" description="Helical" evidence="1">
    <location>
        <begin position="280"/>
        <end position="299"/>
    </location>
</feature>
<gene>
    <name evidence="2" type="ORF">H8717_02375</name>
</gene>
<comment type="caution">
    <text evidence="2">The sequence shown here is derived from an EMBL/GenBank/DDBJ whole genome shotgun (WGS) entry which is preliminary data.</text>
</comment>
<feature type="transmembrane region" description="Helical" evidence="1">
    <location>
        <begin position="305"/>
        <end position="324"/>
    </location>
</feature>
<protein>
    <submittedName>
        <fullName evidence="2">Uncharacterized protein</fullName>
    </submittedName>
</protein>
<feature type="transmembrane region" description="Helical" evidence="1">
    <location>
        <begin position="413"/>
        <end position="435"/>
    </location>
</feature>
<feature type="transmembrane region" description="Helical" evidence="1">
    <location>
        <begin position="336"/>
        <end position="354"/>
    </location>
</feature>
<accession>A0ABR7NFT9</accession>
<keyword evidence="1" id="KW-1133">Transmembrane helix</keyword>
<dbReference type="RefSeq" id="WP_262398906.1">
    <property type="nucleotide sequence ID" value="NZ_JACRTB010000003.1"/>
</dbReference>
<feature type="transmembrane region" description="Helical" evidence="1">
    <location>
        <begin position="379"/>
        <end position="401"/>
    </location>
</feature>
<reference evidence="2 3" key="1">
    <citation type="submission" date="2020-08" db="EMBL/GenBank/DDBJ databases">
        <title>Genome public.</title>
        <authorList>
            <person name="Liu C."/>
            <person name="Sun Q."/>
        </authorList>
    </citation>
    <scope>NUCLEOTIDE SEQUENCE [LARGE SCALE GENOMIC DNA]</scope>
    <source>
        <strain evidence="2 3">BX1</strain>
    </source>
</reference>
<organism evidence="2 3">
    <name type="scientific">Yanshouia hominis</name>
    <dbReference type="NCBI Taxonomy" id="2763673"/>
    <lineage>
        <taxon>Bacteria</taxon>
        <taxon>Bacillati</taxon>
        <taxon>Bacillota</taxon>
        <taxon>Clostridia</taxon>
        <taxon>Eubacteriales</taxon>
        <taxon>Oscillospiraceae</taxon>
        <taxon>Yanshouia</taxon>
    </lineage>
</organism>